<dbReference type="EMBL" id="AWXU01000017">
    <property type="protein sequence ID" value="KFN50671.1"/>
    <property type="molecule type" value="Genomic_DNA"/>
</dbReference>
<evidence type="ECO:0000313" key="12">
    <source>
        <dbReference type="EMBL" id="KFN50671.1"/>
    </source>
</evidence>
<dbReference type="GO" id="GO:0016020">
    <property type="term" value="C:membrane"/>
    <property type="evidence" value="ECO:0007669"/>
    <property type="project" value="UniProtKB-SubCell"/>
</dbReference>
<comment type="subcellular location">
    <subcellularLocation>
        <location evidence="2">Membrane</location>
    </subcellularLocation>
</comment>
<keyword evidence="9" id="KW-0472">Membrane</keyword>
<dbReference type="InterPro" id="IPR002078">
    <property type="entry name" value="Sigma_54_int"/>
</dbReference>
<organism evidence="12 13">
    <name type="scientific">Arenimonas composti TR7-09 = DSM 18010</name>
    <dbReference type="NCBI Taxonomy" id="1121013"/>
    <lineage>
        <taxon>Bacteria</taxon>
        <taxon>Pseudomonadati</taxon>
        <taxon>Pseudomonadota</taxon>
        <taxon>Gammaproteobacteria</taxon>
        <taxon>Lysobacterales</taxon>
        <taxon>Lysobacteraceae</taxon>
        <taxon>Arenimonas</taxon>
    </lineage>
</organism>
<dbReference type="SMART" id="SM00387">
    <property type="entry name" value="HATPase_c"/>
    <property type="match status" value="1"/>
</dbReference>
<comment type="catalytic activity">
    <reaction evidence="1">
        <text>ATP + protein L-histidine = ADP + protein N-phospho-L-histidine.</text>
        <dbReference type="EC" id="2.7.13.3"/>
    </reaction>
</comment>
<keyword evidence="8" id="KW-1133">Transmembrane helix</keyword>
<dbReference type="PROSITE" id="PS50045">
    <property type="entry name" value="SIGMA54_INTERACT_4"/>
    <property type="match status" value="1"/>
</dbReference>
<dbReference type="SUPFAM" id="SSF55874">
    <property type="entry name" value="ATPase domain of HSP90 chaperone/DNA topoisomerase II/histidine kinase"/>
    <property type="match status" value="1"/>
</dbReference>
<evidence type="ECO:0000259" key="11">
    <source>
        <dbReference type="PROSITE" id="PS50109"/>
    </source>
</evidence>
<feature type="domain" description="Histidine kinase" evidence="11">
    <location>
        <begin position="48"/>
        <end position="158"/>
    </location>
</feature>
<keyword evidence="5" id="KW-0808">Transferase</keyword>
<dbReference type="EC" id="2.7.13.3" evidence="3"/>
<sequence length="162" mass="17366">MVAEGSFRADLYYRLKVVAHAAHAASKRMRLVPRLDRSLRLRVQPEAFAHVLGNLLSNALKYAPPGSEVEVELERGGDAGDRALLRVLDRGPGVAEADRPRLFRRFQPLSAAPTGGETATGLGLALARQRARTMGGELRYAPREGGGAVFLLELPGVGGGWG</sequence>
<dbReference type="OrthoDB" id="8874570at2"/>
<name>A0A091BFZ8_9GAMM</name>
<dbReference type="Gene3D" id="3.30.565.10">
    <property type="entry name" value="Histidine kinase-like ATPase, C-terminal domain"/>
    <property type="match status" value="1"/>
</dbReference>
<evidence type="ECO:0000256" key="1">
    <source>
        <dbReference type="ARBA" id="ARBA00000085"/>
    </source>
</evidence>
<dbReference type="PROSITE" id="PS50109">
    <property type="entry name" value="HIS_KIN"/>
    <property type="match status" value="1"/>
</dbReference>
<accession>A0A091BFZ8</accession>
<dbReference type="InterPro" id="IPR003594">
    <property type="entry name" value="HATPase_dom"/>
</dbReference>
<evidence type="ECO:0000256" key="7">
    <source>
        <dbReference type="ARBA" id="ARBA00022777"/>
    </source>
</evidence>
<dbReference type="PANTHER" id="PTHR45436:SF5">
    <property type="entry name" value="SENSOR HISTIDINE KINASE TRCS"/>
    <property type="match status" value="1"/>
</dbReference>
<feature type="domain" description="Sigma-54 factor interaction" evidence="10">
    <location>
        <begin position="1"/>
        <end position="72"/>
    </location>
</feature>
<dbReference type="PRINTS" id="PR00344">
    <property type="entry name" value="BCTRLSENSOR"/>
</dbReference>
<keyword evidence="4" id="KW-0597">Phosphoprotein</keyword>
<dbReference type="Proteomes" id="UP000029391">
    <property type="component" value="Unassembled WGS sequence"/>
</dbReference>
<comment type="caution">
    <text evidence="12">The sequence shown here is derived from an EMBL/GenBank/DDBJ whole genome shotgun (WGS) entry which is preliminary data.</text>
</comment>
<evidence type="ECO:0000256" key="2">
    <source>
        <dbReference type="ARBA" id="ARBA00004370"/>
    </source>
</evidence>
<evidence type="ECO:0000259" key="10">
    <source>
        <dbReference type="PROSITE" id="PS50045"/>
    </source>
</evidence>
<dbReference type="InterPro" id="IPR050428">
    <property type="entry name" value="TCS_sensor_his_kinase"/>
</dbReference>
<dbReference type="Pfam" id="PF02518">
    <property type="entry name" value="HATPase_c"/>
    <property type="match status" value="1"/>
</dbReference>
<dbReference type="InterPro" id="IPR036890">
    <property type="entry name" value="HATPase_C_sf"/>
</dbReference>
<dbReference type="AlphaFoldDB" id="A0A091BFZ8"/>
<dbReference type="InterPro" id="IPR004358">
    <property type="entry name" value="Sig_transdc_His_kin-like_C"/>
</dbReference>
<proteinExistence type="predicted"/>
<protein>
    <recommendedName>
        <fullName evidence="3">histidine kinase</fullName>
        <ecNumber evidence="3">2.7.13.3</ecNumber>
    </recommendedName>
</protein>
<evidence type="ECO:0000256" key="8">
    <source>
        <dbReference type="ARBA" id="ARBA00022989"/>
    </source>
</evidence>
<evidence type="ECO:0000256" key="6">
    <source>
        <dbReference type="ARBA" id="ARBA00022692"/>
    </source>
</evidence>
<keyword evidence="6" id="KW-0812">Transmembrane</keyword>
<keyword evidence="7" id="KW-0418">Kinase</keyword>
<evidence type="ECO:0000313" key="13">
    <source>
        <dbReference type="Proteomes" id="UP000029391"/>
    </source>
</evidence>
<dbReference type="RefSeq" id="WP_051239902.1">
    <property type="nucleotide sequence ID" value="NZ_AUFF01000006.1"/>
</dbReference>
<evidence type="ECO:0000256" key="5">
    <source>
        <dbReference type="ARBA" id="ARBA00022679"/>
    </source>
</evidence>
<dbReference type="GO" id="GO:0005524">
    <property type="term" value="F:ATP binding"/>
    <property type="evidence" value="ECO:0007669"/>
    <property type="project" value="InterPro"/>
</dbReference>
<dbReference type="GO" id="GO:0004673">
    <property type="term" value="F:protein histidine kinase activity"/>
    <property type="evidence" value="ECO:0007669"/>
    <property type="project" value="UniProtKB-EC"/>
</dbReference>
<evidence type="ECO:0000256" key="9">
    <source>
        <dbReference type="ARBA" id="ARBA00023136"/>
    </source>
</evidence>
<keyword evidence="13" id="KW-1185">Reference proteome</keyword>
<dbReference type="STRING" id="1121013.GCA_000426365_02177"/>
<gene>
    <name evidence="12" type="ORF">P873_05785</name>
</gene>
<dbReference type="eggNOG" id="COG2205">
    <property type="taxonomic scope" value="Bacteria"/>
</dbReference>
<dbReference type="PANTHER" id="PTHR45436">
    <property type="entry name" value="SENSOR HISTIDINE KINASE YKOH"/>
    <property type="match status" value="1"/>
</dbReference>
<dbReference type="InterPro" id="IPR005467">
    <property type="entry name" value="His_kinase_dom"/>
</dbReference>
<dbReference type="GO" id="GO:0006355">
    <property type="term" value="P:regulation of DNA-templated transcription"/>
    <property type="evidence" value="ECO:0007669"/>
    <property type="project" value="InterPro"/>
</dbReference>
<evidence type="ECO:0000256" key="4">
    <source>
        <dbReference type="ARBA" id="ARBA00022553"/>
    </source>
</evidence>
<evidence type="ECO:0000256" key="3">
    <source>
        <dbReference type="ARBA" id="ARBA00012438"/>
    </source>
</evidence>
<reference evidence="12 13" key="1">
    <citation type="submission" date="2013-09" db="EMBL/GenBank/DDBJ databases">
        <title>Genome sequencing of Arenimonas composti.</title>
        <authorList>
            <person name="Chen F."/>
            <person name="Wang G."/>
        </authorList>
    </citation>
    <scope>NUCLEOTIDE SEQUENCE [LARGE SCALE GENOMIC DNA]</scope>
    <source>
        <strain evidence="12 13">TR7-09</strain>
    </source>
</reference>